<dbReference type="Pfam" id="PF02252">
    <property type="entry name" value="PA28_C"/>
    <property type="match status" value="1"/>
</dbReference>
<feature type="transmembrane region" description="Helical" evidence="8">
    <location>
        <begin position="106"/>
        <end position="124"/>
    </location>
</feature>
<gene>
    <name evidence="11" type="ORF">U0070_006626</name>
</gene>
<evidence type="ECO:0000256" key="6">
    <source>
        <dbReference type="ARBA" id="ARBA00041321"/>
    </source>
</evidence>
<feature type="domain" description="Proteasome activator PA28 N-terminal" evidence="9">
    <location>
        <begin position="410"/>
        <end position="461"/>
    </location>
</feature>
<evidence type="ECO:0000256" key="8">
    <source>
        <dbReference type="SAM" id="Phobius"/>
    </source>
</evidence>
<dbReference type="GO" id="GO:0019884">
    <property type="term" value="P:antigen processing and presentation of exogenous antigen"/>
    <property type="evidence" value="ECO:0007669"/>
    <property type="project" value="UniProtKB-ARBA"/>
</dbReference>
<feature type="region of interest" description="Disordered" evidence="7">
    <location>
        <begin position="453"/>
        <end position="481"/>
    </location>
</feature>
<dbReference type="InterPro" id="IPR036996">
    <property type="entry name" value="PA28_N_sf"/>
</dbReference>
<dbReference type="SUPFAM" id="SSF47216">
    <property type="entry name" value="Proteasome activator"/>
    <property type="match status" value="1"/>
</dbReference>
<dbReference type="InterPro" id="IPR046401">
    <property type="entry name" value="FITM1/2"/>
</dbReference>
<comment type="subunit">
    <text evidence="4">Heterodimer of PSME1 and PSME2, which forms a hexameric ring. PSME1 can form homoheptamers.</text>
</comment>
<keyword evidence="8" id="KW-1133">Transmembrane helix</keyword>
<dbReference type="Proteomes" id="UP001488838">
    <property type="component" value="Unassembled WGS sequence"/>
</dbReference>
<dbReference type="AlphaFoldDB" id="A0AAW0HG12"/>
<evidence type="ECO:0000256" key="2">
    <source>
        <dbReference type="ARBA" id="ARBA00022942"/>
    </source>
</evidence>
<evidence type="ECO:0000313" key="12">
    <source>
        <dbReference type="Proteomes" id="UP001488838"/>
    </source>
</evidence>
<protein>
    <recommendedName>
        <fullName evidence="5">Proteasome activator complex subunit 1</fullName>
    </recommendedName>
    <alternativeName>
        <fullName evidence="6">Proteasome activator 28 subunit alpha</fullName>
    </alternativeName>
</protein>
<dbReference type="GO" id="GO:0008654">
    <property type="term" value="P:phospholipid biosynthetic process"/>
    <property type="evidence" value="ECO:0007669"/>
    <property type="project" value="InterPro"/>
</dbReference>
<organism evidence="11 12">
    <name type="scientific">Myodes glareolus</name>
    <name type="common">Bank vole</name>
    <name type="synonym">Clethrionomys glareolus</name>
    <dbReference type="NCBI Taxonomy" id="447135"/>
    <lineage>
        <taxon>Eukaryota</taxon>
        <taxon>Metazoa</taxon>
        <taxon>Chordata</taxon>
        <taxon>Craniata</taxon>
        <taxon>Vertebrata</taxon>
        <taxon>Euteleostomi</taxon>
        <taxon>Mammalia</taxon>
        <taxon>Eutheria</taxon>
        <taxon>Euarchontoglires</taxon>
        <taxon>Glires</taxon>
        <taxon>Rodentia</taxon>
        <taxon>Myomorpha</taxon>
        <taxon>Muroidea</taxon>
        <taxon>Cricetidae</taxon>
        <taxon>Arvicolinae</taxon>
        <taxon>Myodes</taxon>
    </lineage>
</organism>
<comment type="function">
    <text evidence="3">Implicated in immunoproteasome assembly and required for efficient antigen processing. The PA28 activator complex enhances the generation of class I binding peptides by altering the cleavage pattern of the proteasome.</text>
</comment>
<dbReference type="FunFam" id="1.20.120.180:FF:000002">
    <property type="entry name" value="Proteasome activator complex subunit 1"/>
    <property type="match status" value="1"/>
</dbReference>
<dbReference type="InterPro" id="IPR003185">
    <property type="entry name" value="Proteasome_activ_PA28_N"/>
</dbReference>
<comment type="caution">
    <text evidence="11">The sequence shown here is derived from an EMBL/GenBank/DDBJ whole genome shotgun (WGS) entry which is preliminary data.</text>
</comment>
<dbReference type="InterPro" id="IPR036997">
    <property type="entry name" value="PA28_C_sf"/>
</dbReference>
<dbReference type="PANTHER" id="PTHR10660:SF5">
    <property type="entry name" value="PROTEASOME ACTIVATOR COMPLEX SUBUNIT 1"/>
    <property type="match status" value="1"/>
</dbReference>
<dbReference type="GO" id="GO:0061136">
    <property type="term" value="P:regulation of proteasomal protein catabolic process"/>
    <property type="evidence" value="ECO:0007669"/>
    <property type="project" value="TreeGrafter"/>
</dbReference>
<name>A0AAW0HG12_MYOGA</name>
<dbReference type="HAMAP" id="MF_03229">
    <property type="entry name" value="FITM1"/>
    <property type="match status" value="1"/>
</dbReference>
<dbReference type="Pfam" id="PF02251">
    <property type="entry name" value="PA28_N"/>
    <property type="match status" value="1"/>
</dbReference>
<dbReference type="InterPro" id="IPR003186">
    <property type="entry name" value="PA28_C"/>
</dbReference>
<dbReference type="InterPro" id="IPR009077">
    <property type="entry name" value="Proteasome_activ_PA28"/>
</dbReference>
<dbReference type="GO" id="GO:0008537">
    <property type="term" value="C:proteasome activator complex"/>
    <property type="evidence" value="ECO:0007669"/>
    <property type="project" value="InterPro"/>
</dbReference>
<evidence type="ECO:0000259" key="9">
    <source>
        <dbReference type="Pfam" id="PF02251"/>
    </source>
</evidence>
<feature type="transmembrane region" description="Helical" evidence="8">
    <location>
        <begin position="69"/>
        <end position="86"/>
    </location>
</feature>
<keyword evidence="12" id="KW-1185">Reference proteome</keyword>
<dbReference type="GO" id="GO:2000045">
    <property type="term" value="P:regulation of G1/S transition of mitotic cell cycle"/>
    <property type="evidence" value="ECO:0007669"/>
    <property type="project" value="TreeGrafter"/>
</dbReference>
<feature type="transmembrane region" description="Helical" evidence="8">
    <location>
        <begin position="231"/>
        <end position="254"/>
    </location>
</feature>
<dbReference type="GO" id="GO:0061133">
    <property type="term" value="F:endopeptidase activator activity"/>
    <property type="evidence" value="ECO:0007669"/>
    <property type="project" value="TreeGrafter"/>
</dbReference>
<dbReference type="InterPro" id="IPR046402">
    <property type="entry name" value="FIT1"/>
</dbReference>
<dbReference type="GO" id="GO:0034389">
    <property type="term" value="P:lipid droplet organization"/>
    <property type="evidence" value="ECO:0007669"/>
    <property type="project" value="InterPro"/>
</dbReference>
<dbReference type="HAMAP" id="MF_03230">
    <property type="entry name" value="FITM2"/>
    <property type="match status" value="1"/>
</dbReference>
<dbReference type="Gene3D" id="1.20.5.120">
    <property type="entry name" value="Proteasome activator pa28, N-terminal domain"/>
    <property type="match status" value="1"/>
</dbReference>
<feature type="non-terminal residue" evidence="11">
    <location>
        <position position="1"/>
    </location>
</feature>
<dbReference type="GO" id="GO:0019915">
    <property type="term" value="P:lipid storage"/>
    <property type="evidence" value="ECO:0007669"/>
    <property type="project" value="InterPro"/>
</dbReference>
<evidence type="ECO:0000256" key="5">
    <source>
        <dbReference type="ARBA" id="ARBA00039303"/>
    </source>
</evidence>
<evidence type="ECO:0000256" key="7">
    <source>
        <dbReference type="SAM" id="MobiDB-lite"/>
    </source>
</evidence>
<comment type="similarity">
    <text evidence="1">Belongs to the PA28 family.</text>
</comment>
<dbReference type="GO" id="GO:0005737">
    <property type="term" value="C:cytoplasm"/>
    <property type="evidence" value="ECO:0007669"/>
    <property type="project" value="TreeGrafter"/>
</dbReference>
<evidence type="ECO:0000256" key="4">
    <source>
        <dbReference type="ARBA" id="ARBA00038650"/>
    </source>
</evidence>
<proteinExistence type="inferred from homology"/>
<feature type="domain" description="Proteasome activator PA28 C-terminal" evidence="10">
    <location>
        <begin position="483"/>
        <end position="624"/>
    </location>
</feature>
<keyword evidence="2" id="KW-0647">Proteasome</keyword>
<keyword evidence="8" id="KW-0812">Transmembrane</keyword>
<accession>A0AAW0HG12</accession>
<evidence type="ECO:0000259" key="10">
    <source>
        <dbReference type="Pfam" id="PF02252"/>
    </source>
</evidence>
<sequence>RSRQLVGRGGNMDRGPMVGAGLGAGTRVRALLGCLVKALLWVASALLYFGSEQAARLLGSPCLRRLYHAWLAAVVIFGPLLQFHVNSRTIFASHGNFFNIKFVNSAWGWTCTFLGGFVLLVVFLATRRVAVTARHLSRLVVGAAVWRGAGRAFLLIEDLTGSCFEPLPQGLLLHELPDRRSCLAAGHQWRGYTVSSHTFLLTFCCLLMAEEAAVFAKYLAHGLPAGAPLRLVFLLNVLLLGLWNFLLLCTVIYFHQYTHKVVGAAVGTFAWYLTYDFQLSGPVMSRDGSTEAGGLWEAGLGAEGESPECWAEALLGLLEEPPPLRLSPPPPVPPLPKPRKTVQVSSSAFAFPSRCPLLVPRAALSPPPAPTMATLRVHPEAQAKVDVFREDLCSKVRPTVIGNPVQLLLLRPSLLGGTENLLGSYFPKKIAELDAFLKEPDLNEANLSNLKAPLDIPIPDPKEEKDEKKKGEDEEKGPPCGPVNCNEKIVVLLQRLKPEIKDVIEQLNLVTTWLQLQIPRIEDGNNFGVAVQEKVFELMTSLHTKLEGFHTQISKYFSERGDTVAKAAKQPHVGDYRQLVHELDEAEYQDIRLMVMEIRNAYAVLYDIILKNFEKLKKPRGETKGMIY</sequence>
<dbReference type="GO" id="GO:0005654">
    <property type="term" value="C:nucleoplasm"/>
    <property type="evidence" value="ECO:0007669"/>
    <property type="project" value="TreeGrafter"/>
</dbReference>
<dbReference type="PANTHER" id="PTHR10660">
    <property type="entry name" value="PROTEASOME REGULATOR PA28"/>
    <property type="match status" value="1"/>
</dbReference>
<keyword evidence="8" id="KW-0472">Membrane</keyword>
<reference evidence="11 12" key="1">
    <citation type="journal article" date="2023" name="bioRxiv">
        <title>Conserved and derived expression patterns and positive selection on dental genes reveal complex evolutionary context of ever-growing rodent molars.</title>
        <authorList>
            <person name="Calamari Z.T."/>
            <person name="Song A."/>
            <person name="Cohen E."/>
            <person name="Akter M."/>
            <person name="Roy R.D."/>
            <person name="Hallikas O."/>
            <person name="Christensen M.M."/>
            <person name="Li P."/>
            <person name="Marangoni P."/>
            <person name="Jernvall J."/>
            <person name="Klein O.D."/>
        </authorList>
    </citation>
    <scope>NUCLEOTIDE SEQUENCE [LARGE SCALE GENOMIC DNA]</scope>
    <source>
        <strain evidence="11">V071</strain>
    </source>
</reference>
<feature type="compositionally biased region" description="Basic and acidic residues" evidence="7">
    <location>
        <begin position="460"/>
        <end position="477"/>
    </location>
</feature>
<evidence type="ECO:0000313" key="11">
    <source>
        <dbReference type="EMBL" id="KAK7801463.1"/>
    </source>
</evidence>
<dbReference type="Gene3D" id="1.20.120.180">
    <property type="entry name" value="Proteasome activator pa28, C-terminal domain"/>
    <property type="match status" value="1"/>
</dbReference>
<evidence type="ECO:0000256" key="3">
    <source>
        <dbReference type="ARBA" id="ARBA00037467"/>
    </source>
</evidence>
<evidence type="ECO:0000256" key="1">
    <source>
        <dbReference type="ARBA" id="ARBA00005883"/>
    </source>
</evidence>
<dbReference type="InterPro" id="IPR036252">
    <property type="entry name" value="Proteasome_activ_sf"/>
</dbReference>
<dbReference type="EMBL" id="JBBHLL010000501">
    <property type="protein sequence ID" value="KAK7801463.1"/>
    <property type="molecule type" value="Genomic_DNA"/>
</dbReference>